<name>A0ACB9LUA1_BAUVA</name>
<dbReference type="EMBL" id="CM039436">
    <property type="protein sequence ID" value="KAI4314692.1"/>
    <property type="molecule type" value="Genomic_DNA"/>
</dbReference>
<organism evidence="1 2">
    <name type="scientific">Bauhinia variegata</name>
    <name type="common">Purple orchid tree</name>
    <name type="synonym">Phanera variegata</name>
    <dbReference type="NCBI Taxonomy" id="167791"/>
    <lineage>
        <taxon>Eukaryota</taxon>
        <taxon>Viridiplantae</taxon>
        <taxon>Streptophyta</taxon>
        <taxon>Embryophyta</taxon>
        <taxon>Tracheophyta</taxon>
        <taxon>Spermatophyta</taxon>
        <taxon>Magnoliopsida</taxon>
        <taxon>eudicotyledons</taxon>
        <taxon>Gunneridae</taxon>
        <taxon>Pentapetalae</taxon>
        <taxon>rosids</taxon>
        <taxon>fabids</taxon>
        <taxon>Fabales</taxon>
        <taxon>Fabaceae</taxon>
        <taxon>Cercidoideae</taxon>
        <taxon>Cercideae</taxon>
        <taxon>Bauhiniinae</taxon>
        <taxon>Bauhinia</taxon>
    </lineage>
</organism>
<keyword evidence="2" id="KW-1185">Reference proteome</keyword>
<reference evidence="1 2" key="1">
    <citation type="journal article" date="2022" name="DNA Res.">
        <title>Chromosomal-level genome assembly of the orchid tree Bauhinia variegata (Leguminosae; Cercidoideae) supports the allotetraploid origin hypothesis of Bauhinia.</title>
        <authorList>
            <person name="Zhong Y."/>
            <person name="Chen Y."/>
            <person name="Zheng D."/>
            <person name="Pang J."/>
            <person name="Liu Y."/>
            <person name="Luo S."/>
            <person name="Meng S."/>
            <person name="Qian L."/>
            <person name="Wei D."/>
            <person name="Dai S."/>
            <person name="Zhou R."/>
        </authorList>
    </citation>
    <scope>NUCLEOTIDE SEQUENCE [LARGE SCALE GENOMIC DNA]</scope>
    <source>
        <strain evidence="1">BV-YZ2020</strain>
    </source>
</reference>
<dbReference type="Proteomes" id="UP000828941">
    <property type="component" value="Chromosome 11"/>
</dbReference>
<evidence type="ECO:0000313" key="1">
    <source>
        <dbReference type="EMBL" id="KAI4314692.1"/>
    </source>
</evidence>
<evidence type="ECO:0000313" key="2">
    <source>
        <dbReference type="Proteomes" id="UP000828941"/>
    </source>
</evidence>
<proteinExistence type="predicted"/>
<sequence length="81" mass="9119">MSELLQEDEGRDPKGDGPDSVCPAWGCTYLGSSRVSWHIQAVLLLLYCSLNYLRLGVSNCFGSFDHRRVCTPRFYDLAKGF</sequence>
<accession>A0ACB9LUA1</accession>
<comment type="caution">
    <text evidence="1">The sequence shown here is derived from an EMBL/GenBank/DDBJ whole genome shotgun (WGS) entry which is preliminary data.</text>
</comment>
<gene>
    <name evidence="1" type="ORF">L6164_027578</name>
</gene>
<protein>
    <submittedName>
        <fullName evidence="1">Uncharacterized protein</fullName>
    </submittedName>
</protein>